<dbReference type="Pfam" id="PF11162">
    <property type="entry name" value="DUF2946"/>
    <property type="match status" value="1"/>
</dbReference>
<reference evidence="2" key="1">
    <citation type="submission" date="2022-03" db="EMBL/GenBank/DDBJ databases">
        <title>ESBL-producing Moellerella wisconsensis and Escherichia marmotae isolated from wild game meat.</title>
        <authorList>
            <person name="Biggel M."/>
        </authorList>
    </citation>
    <scope>NUCLEOTIDE SEQUENCE</scope>
    <source>
        <strain evidence="2">W51</strain>
    </source>
</reference>
<keyword evidence="1" id="KW-0472">Membrane</keyword>
<dbReference type="Proteomes" id="UP000829116">
    <property type="component" value="Chromosome"/>
</dbReference>
<keyword evidence="1" id="KW-0812">Transmembrane</keyword>
<proteinExistence type="predicted"/>
<evidence type="ECO:0000313" key="2">
    <source>
        <dbReference type="EMBL" id="UNH31786.1"/>
    </source>
</evidence>
<organism evidence="2 3">
    <name type="scientific">Moellerella wisconsensis</name>
    <dbReference type="NCBI Taxonomy" id="158849"/>
    <lineage>
        <taxon>Bacteria</taxon>
        <taxon>Pseudomonadati</taxon>
        <taxon>Pseudomonadota</taxon>
        <taxon>Gammaproteobacteria</taxon>
        <taxon>Enterobacterales</taxon>
        <taxon>Morganellaceae</taxon>
        <taxon>Moellerella</taxon>
    </lineage>
</organism>
<dbReference type="AlphaFoldDB" id="A0A9Q8Q4G5"/>
<dbReference type="GeneID" id="79716733"/>
<dbReference type="RefSeq" id="WP_231637048.1">
    <property type="nucleotide sequence ID" value="NZ_CAWMFK010000056.1"/>
</dbReference>
<name>A0A9Q8Q4G5_9GAMM</name>
<accession>A0A9Q8Q4G5</accession>
<feature type="transmembrane region" description="Helical" evidence="1">
    <location>
        <begin position="93"/>
        <end position="115"/>
    </location>
</feature>
<keyword evidence="1" id="KW-1133">Transmembrane helix</keyword>
<evidence type="ECO:0000313" key="3">
    <source>
        <dbReference type="Proteomes" id="UP000829116"/>
    </source>
</evidence>
<feature type="transmembrane region" description="Helical" evidence="1">
    <location>
        <begin position="13"/>
        <end position="31"/>
    </location>
</feature>
<evidence type="ECO:0000256" key="1">
    <source>
        <dbReference type="SAM" id="Phobius"/>
    </source>
</evidence>
<dbReference type="EMBL" id="CP093245">
    <property type="protein sequence ID" value="UNH31786.1"/>
    <property type="molecule type" value="Genomic_DNA"/>
</dbReference>
<protein>
    <submittedName>
        <fullName evidence="2">DUF2946 domain-containing protein</fullName>
    </submittedName>
</protein>
<dbReference type="InterPro" id="IPR021333">
    <property type="entry name" value="DUF2946"/>
</dbReference>
<gene>
    <name evidence="2" type="ORF">MNY72_05685</name>
</gene>
<sequence length="151" mass="17440">MRTFCKPTFFPPIAAWLALFSVIMLFVAPVISKSLMQNTACSHHQPFVAMHNMSMHHDMAQGEHENCHELKTIHTILMSNIGQSPMEDIACGYCQLLICLPFILFFLAIFLWLLIICTRVECFDDYHYPVISRRPWSLQFARAPPERIPLS</sequence>